<evidence type="ECO:0000256" key="1">
    <source>
        <dbReference type="SAM" id="MobiDB-lite"/>
    </source>
</evidence>
<reference evidence="2 3" key="1">
    <citation type="journal article" date="2009" name="Science">
        <title>Green evolution and dynamic adaptations revealed by genomes of the marine picoeukaryotes Micromonas.</title>
        <authorList>
            <person name="Worden A.Z."/>
            <person name="Lee J.H."/>
            <person name="Mock T."/>
            <person name="Rouze P."/>
            <person name="Simmons M.P."/>
            <person name="Aerts A.L."/>
            <person name="Allen A.E."/>
            <person name="Cuvelier M.L."/>
            <person name="Derelle E."/>
            <person name="Everett M.V."/>
            <person name="Foulon E."/>
            <person name="Grimwood J."/>
            <person name="Gundlach H."/>
            <person name="Henrissat B."/>
            <person name="Napoli C."/>
            <person name="McDonald S.M."/>
            <person name="Parker M.S."/>
            <person name="Rombauts S."/>
            <person name="Salamov A."/>
            <person name="Von Dassow P."/>
            <person name="Badger J.H."/>
            <person name="Coutinho P.M."/>
            <person name="Demir E."/>
            <person name="Dubchak I."/>
            <person name="Gentemann C."/>
            <person name="Eikrem W."/>
            <person name="Gready J.E."/>
            <person name="John U."/>
            <person name="Lanier W."/>
            <person name="Lindquist E.A."/>
            <person name="Lucas S."/>
            <person name="Mayer K.F."/>
            <person name="Moreau H."/>
            <person name="Not F."/>
            <person name="Otillar R."/>
            <person name="Panaud O."/>
            <person name="Pangilinan J."/>
            <person name="Paulsen I."/>
            <person name="Piegu B."/>
            <person name="Poliakov A."/>
            <person name="Robbens S."/>
            <person name="Schmutz J."/>
            <person name="Toulza E."/>
            <person name="Wyss T."/>
            <person name="Zelensky A."/>
            <person name="Zhou K."/>
            <person name="Armbrust E.V."/>
            <person name="Bhattacharya D."/>
            <person name="Goodenough U.W."/>
            <person name="Van de Peer Y."/>
            <person name="Grigoriev I.V."/>
        </authorList>
    </citation>
    <scope>NUCLEOTIDE SEQUENCE [LARGE SCALE GENOMIC DNA]</scope>
    <source>
        <strain evidence="2 3">CCMP1545</strain>
    </source>
</reference>
<dbReference type="CDD" id="cd17039">
    <property type="entry name" value="Ubl_ubiquitin_like"/>
    <property type="match status" value="1"/>
</dbReference>
<evidence type="ECO:0000313" key="3">
    <source>
        <dbReference type="Proteomes" id="UP000001876"/>
    </source>
</evidence>
<evidence type="ECO:0000313" key="2">
    <source>
        <dbReference type="EMBL" id="EEH56458.1"/>
    </source>
</evidence>
<accession>C1MV76</accession>
<name>C1MV76_MICPC</name>
<dbReference type="AlphaFoldDB" id="C1MV76"/>
<keyword evidence="3" id="KW-1185">Reference proteome</keyword>
<protein>
    <submittedName>
        <fullName evidence="2">Predicted protein</fullName>
    </submittedName>
</protein>
<dbReference type="KEGG" id="mpp:MICPUCDRAFT_59083"/>
<sequence length="149" mass="17000">MDAWFNKTPTEREKDEIEKVKNVLRKQRCDPPIAPDEPAPMTIRPYDCDPGDHQHDYQFTFKNALTTVFDVKRVMAKRDNVPREALDVVLGGKAQTLLECGVGAGYIVYLRVDPAKFREMATTTMEQFPGGERVPITRMVHKDGTFTLE</sequence>
<gene>
    <name evidence="2" type="ORF">MICPUCDRAFT_59083</name>
</gene>
<dbReference type="OrthoDB" id="10412219at2759"/>
<dbReference type="EMBL" id="GG663740">
    <property type="protein sequence ID" value="EEH56458.1"/>
    <property type="molecule type" value="Genomic_DNA"/>
</dbReference>
<dbReference type="Proteomes" id="UP000001876">
    <property type="component" value="Unassembled WGS sequence"/>
</dbReference>
<proteinExistence type="predicted"/>
<dbReference type="GeneID" id="9684766"/>
<dbReference type="RefSeq" id="XP_003059326.1">
    <property type="nucleotide sequence ID" value="XM_003059280.1"/>
</dbReference>
<feature type="region of interest" description="Disordered" evidence="1">
    <location>
        <begin position="28"/>
        <end position="48"/>
    </location>
</feature>
<organism evidence="3">
    <name type="scientific">Micromonas pusilla (strain CCMP1545)</name>
    <name type="common">Picoplanktonic green alga</name>
    <dbReference type="NCBI Taxonomy" id="564608"/>
    <lineage>
        <taxon>Eukaryota</taxon>
        <taxon>Viridiplantae</taxon>
        <taxon>Chlorophyta</taxon>
        <taxon>Mamiellophyceae</taxon>
        <taxon>Mamiellales</taxon>
        <taxon>Mamiellaceae</taxon>
        <taxon>Micromonas</taxon>
    </lineage>
</organism>